<keyword evidence="5 9" id="KW-0812">Transmembrane</keyword>
<feature type="transmembrane region" description="Helical" evidence="9">
    <location>
        <begin position="118"/>
        <end position="137"/>
    </location>
</feature>
<dbReference type="RefSeq" id="WP_101898697.1">
    <property type="nucleotide sequence ID" value="NZ_CP025491.2"/>
</dbReference>
<dbReference type="Gene3D" id="1.20.1530.20">
    <property type="match status" value="1"/>
</dbReference>
<evidence type="ECO:0000313" key="13">
    <source>
        <dbReference type="Proteomes" id="UP000234343"/>
    </source>
</evidence>
<dbReference type="InterPro" id="IPR006153">
    <property type="entry name" value="Cation/H_exchanger_TM"/>
</dbReference>
<evidence type="ECO:0000256" key="7">
    <source>
        <dbReference type="ARBA" id="ARBA00023065"/>
    </source>
</evidence>
<dbReference type="Gene3D" id="3.40.50.720">
    <property type="entry name" value="NAD(P)-binding Rossmann-like Domain"/>
    <property type="match status" value="1"/>
</dbReference>
<dbReference type="PANTHER" id="PTHR42751:SF1">
    <property type="entry name" value="CATION_PROTON ANTIPORTER YBAL-RELATED"/>
    <property type="match status" value="1"/>
</dbReference>
<evidence type="ECO:0000313" key="12">
    <source>
        <dbReference type="EMBL" id="AUH70924.1"/>
    </source>
</evidence>
<evidence type="ECO:0000259" key="11">
    <source>
        <dbReference type="Pfam" id="PF02254"/>
    </source>
</evidence>
<dbReference type="Pfam" id="PF00999">
    <property type="entry name" value="Na_H_Exchanger"/>
    <property type="match status" value="1"/>
</dbReference>
<feature type="transmembrane region" description="Helical" evidence="9">
    <location>
        <begin position="33"/>
        <end position="50"/>
    </location>
</feature>
<dbReference type="KEGG" id="lsh:CAB17_01785"/>
<comment type="subcellular location">
    <subcellularLocation>
        <location evidence="1">Membrane</location>
        <topology evidence="1">Multi-pass membrane protein</topology>
    </subcellularLocation>
</comment>
<feature type="transmembrane region" description="Helical" evidence="9">
    <location>
        <begin position="149"/>
        <end position="175"/>
    </location>
</feature>
<keyword evidence="7" id="KW-0406">Ion transport</keyword>
<feature type="transmembrane region" description="Helical" evidence="9">
    <location>
        <begin position="229"/>
        <end position="262"/>
    </location>
</feature>
<dbReference type="InterPro" id="IPR036291">
    <property type="entry name" value="NAD(P)-bd_dom_sf"/>
</dbReference>
<evidence type="ECO:0000256" key="1">
    <source>
        <dbReference type="ARBA" id="ARBA00004141"/>
    </source>
</evidence>
<comment type="similarity">
    <text evidence="2">Belongs to the monovalent cation:proton antiporter 2 (CPA2) transporter (TC 2.A.37) family.</text>
</comment>
<dbReference type="Pfam" id="PF02254">
    <property type="entry name" value="TrkA_N"/>
    <property type="match status" value="1"/>
</dbReference>
<dbReference type="SUPFAM" id="SSF51735">
    <property type="entry name" value="NAD(P)-binding Rossmann-fold domains"/>
    <property type="match status" value="1"/>
</dbReference>
<keyword evidence="3" id="KW-0813">Transport</keyword>
<dbReference type="EMBL" id="CP025491">
    <property type="protein sequence ID" value="AUH70924.1"/>
    <property type="molecule type" value="Genomic_DNA"/>
</dbReference>
<feature type="transmembrane region" description="Helical" evidence="9">
    <location>
        <begin position="307"/>
        <end position="329"/>
    </location>
</feature>
<feature type="transmembrane region" description="Helical" evidence="9">
    <location>
        <begin position="56"/>
        <end position="76"/>
    </location>
</feature>
<evidence type="ECO:0000256" key="4">
    <source>
        <dbReference type="ARBA" id="ARBA00022449"/>
    </source>
</evidence>
<feature type="domain" description="RCK N-terminal" evidence="11">
    <location>
        <begin position="429"/>
        <end position="535"/>
    </location>
</feature>
<dbReference type="AlphaFoldDB" id="A0A2H5FH92"/>
<organism evidence="12 13">
    <name type="scientific">Legionella sainthelensi</name>
    <dbReference type="NCBI Taxonomy" id="28087"/>
    <lineage>
        <taxon>Bacteria</taxon>
        <taxon>Pseudomonadati</taxon>
        <taxon>Pseudomonadota</taxon>
        <taxon>Gammaproteobacteria</taxon>
        <taxon>Legionellales</taxon>
        <taxon>Legionellaceae</taxon>
        <taxon>Legionella</taxon>
    </lineage>
</organism>
<dbReference type="InterPro" id="IPR003148">
    <property type="entry name" value="RCK_N"/>
</dbReference>
<feature type="transmembrane region" description="Helical" evidence="9">
    <location>
        <begin position="6"/>
        <end position="26"/>
    </location>
</feature>
<dbReference type="GO" id="GO:0015297">
    <property type="term" value="F:antiporter activity"/>
    <property type="evidence" value="ECO:0007669"/>
    <property type="project" value="UniProtKB-KW"/>
</dbReference>
<feature type="domain" description="Cation/H+ exchanger transmembrane" evidence="10">
    <location>
        <begin position="17"/>
        <end position="387"/>
    </location>
</feature>
<sequence>MNHSLPLVTTLATALGLALVMGLIAIKLKLPALVGYLLAGIIIGPFTPGFVANPHIAAELAEIGIILLMFGVGLHFSLDNLLETRKIALPGAVLQIIVATALGAGVAIFWGWNLISSIVFGLALSVASTVVLIRALEDQKIIHSINGQIAVGWLIVEDIAMIIVLLFLPLMAYWLDNTVTGNESKNLWLILGGALFKISSFIVVMLLIGRWMLPKLLWQIARTGSRELFTLCVIAAAVSIAFGASKLFGISLSLGAFFSGMIIQESKFSRRAAEESLPLRDAFAVLFFVSVGMLFNPYIFIDQPLRVLIIVSIIIVGKSLSAMLLVLVFRYPLNTAVTVAASLAQIGEFSFILSAYGVQLNLLSIEGQDLILAGALISIALNPFLFKMIKPLQTWICAKSPWARSFEHAEDPLMELSLTEDEKYLSGHVVLVGYNQLGKLIGTILTNHKIHYVVIDQNRELIEQLRVHKIAAVLGNSTDPSVLVQAHIAQAGMLIVTTFDVFDIRQTLKEAQQLNPIIELVIRAQNEEEKTLLNQEIKGTFFFSEVELAQSISQHVLDRYGIQELKID</sequence>
<keyword evidence="6 9" id="KW-1133">Transmembrane helix</keyword>
<dbReference type="PANTHER" id="PTHR42751">
    <property type="entry name" value="SODIUM/HYDROGEN EXCHANGER FAMILY/TRKA DOMAIN PROTEIN"/>
    <property type="match status" value="1"/>
</dbReference>
<dbReference type="GO" id="GO:0006813">
    <property type="term" value="P:potassium ion transport"/>
    <property type="evidence" value="ECO:0007669"/>
    <property type="project" value="InterPro"/>
</dbReference>
<feature type="transmembrane region" description="Helical" evidence="9">
    <location>
        <begin position="282"/>
        <end position="300"/>
    </location>
</feature>
<name>A0A2H5FH92_9GAMM</name>
<evidence type="ECO:0000256" key="5">
    <source>
        <dbReference type="ARBA" id="ARBA00022692"/>
    </source>
</evidence>
<evidence type="ECO:0000259" key="10">
    <source>
        <dbReference type="Pfam" id="PF00999"/>
    </source>
</evidence>
<evidence type="ECO:0000256" key="9">
    <source>
        <dbReference type="SAM" id="Phobius"/>
    </source>
</evidence>
<dbReference type="Proteomes" id="UP000234343">
    <property type="component" value="Chromosome"/>
</dbReference>
<dbReference type="GO" id="GO:1902600">
    <property type="term" value="P:proton transmembrane transport"/>
    <property type="evidence" value="ECO:0007669"/>
    <property type="project" value="InterPro"/>
</dbReference>
<reference evidence="12 13" key="1">
    <citation type="submission" date="2017-12" db="EMBL/GenBank/DDBJ databases">
        <title>Legionella sainthelensi LA01-117, whole genome sequence of a clinical isolate from New Zealand.</title>
        <authorList>
            <person name="Cree S.L."/>
            <person name="Slow S."/>
            <person name="Kennedy M.A."/>
            <person name="Murdoch D.R."/>
            <person name="Biggs P.J."/>
            <person name="Anderson T."/>
        </authorList>
    </citation>
    <scope>NUCLEOTIDE SEQUENCE [LARGE SCALE GENOMIC DNA]</scope>
    <source>
        <strain evidence="12 13">LA01-117</strain>
    </source>
</reference>
<protein>
    <submittedName>
        <fullName evidence="12">Sodium:proton antiporter</fullName>
    </submittedName>
</protein>
<keyword evidence="8 9" id="KW-0472">Membrane</keyword>
<keyword evidence="13" id="KW-1185">Reference proteome</keyword>
<feature type="transmembrane region" description="Helical" evidence="9">
    <location>
        <begin position="88"/>
        <end position="112"/>
    </location>
</feature>
<proteinExistence type="inferred from homology"/>
<keyword evidence="4" id="KW-0050">Antiport</keyword>
<feature type="transmembrane region" description="Helical" evidence="9">
    <location>
        <begin position="187"/>
        <end position="208"/>
    </location>
</feature>
<gene>
    <name evidence="12" type="ORF">CAB17_01785</name>
</gene>
<evidence type="ECO:0000256" key="3">
    <source>
        <dbReference type="ARBA" id="ARBA00022448"/>
    </source>
</evidence>
<evidence type="ECO:0000256" key="6">
    <source>
        <dbReference type="ARBA" id="ARBA00022989"/>
    </source>
</evidence>
<dbReference type="InterPro" id="IPR038770">
    <property type="entry name" value="Na+/solute_symporter_sf"/>
</dbReference>
<accession>A0A2H5FH92</accession>
<dbReference type="GO" id="GO:0016020">
    <property type="term" value="C:membrane"/>
    <property type="evidence" value="ECO:0007669"/>
    <property type="project" value="UniProtKB-SubCell"/>
</dbReference>
<evidence type="ECO:0000256" key="2">
    <source>
        <dbReference type="ARBA" id="ARBA00005551"/>
    </source>
</evidence>
<evidence type="ECO:0000256" key="8">
    <source>
        <dbReference type="ARBA" id="ARBA00023136"/>
    </source>
</evidence>